<reference evidence="1" key="1">
    <citation type="submission" date="2018-06" db="EMBL/GenBank/DDBJ databases">
        <authorList>
            <person name="Zhirakovskaya E."/>
        </authorList>
    </citation>
    <scope>NUCLEOTIDE SEQUENCE</scope>
</reference>
<dbReference type="SUPFAM" id="SSF143880">
    <property type="entry name" value="NE0471 N-terminal domain-like"/>
    <property type="match status" value="1"/>
</dbReference>
<organism evidence="1">
    <name type="scientific">hydrothermal vent metagenome</name>
    <dbReference type="NCBI Taxonomy" id="652676"/>
    <lineage>
        <taxon>unclassified sequences</taxon>
        <taxon>metagenomes</taxon>
        <taxon>ecological metagenomes</taxon>
    </lineage>
</organism>
<dbReference type="InterPro" id="IPR036782">
    <property type="entry name" value="NE0471-like_N"/>
</dbReference>
<dbReference type="AlphaFoldDB" id="A0A3B0VRJ0"/>
<dbReference type="EMBL" id="UOEU01000824">
    <property type="protein sequence ID" value="VAW41077.1"/>
    <property type="molecule type" value="Genomic_DNA"/>
</dbReference>
<name>A0A3B0VRJ0_9ZZZZ</name>
<gene>
    <name evidence="1" type="ORF">MNBD_CHLOROFLEXI01-2335</name>
</gene>
<evidence type="ECO:0008006" key="2">
    <source>
        <dbReference type="Google" id="ProtNLM"/>
    </source>
</evidence>
<sequence length="93" mass="10788">MINVLGKRVKVKKAVASTGFKMQIEFEDGLEKEIDLEKFLRGPIFEPLRKNQRLFRNVRIEGGTITWSNGADIDPDVLYYDLMPAWMEEPETL</sequence>
<dbReference type="InterPro" id="IPR018841">
    <property type="entry name" value="DUF2442"/>
</dbReference>
<proteinExistence type="predicted"/>
<accession>A0A3B0VRJ0</accession>
<protein>
    <recommendedName>
        <fullName evidence="2">DUF2442 domain-containing protein</fullName>
    </recommendedName>
</protein>
<dbReference type="Gene3D" id="3.30.2020.10">
    <property type="entry name" value="NE0471-like N-terminal domain"/>
    <property type="match status" value="1"/>
</dbReference>
<evidence type="ECO:0000313" key="1">
    <source>
        <dbReference type="EMBL" id="VAW41077.1"/>
    </source>
</evidence>
<dbReference type="Pfam" id="PF10387">
    <property type="entry name" value="DUF2442"/>
    <property type="match status" value="1"/>
</dbReference>